<name>A0A448XNU4_9PLAT</name>
<reference evidence="2" key="1">
    <citation type="submission" date="2018-11" db="EMBL/GenBank/DDBJ databases">
        <authorList>
            <consortium name="Pathogen Informatics"/>
        </authorList>
    </citation>
    <scope>NUCLEOTIDE SEQUENCE</scope>
</reference>
<evidence type="ECO:0000313" key="3">
    <source>
        <dbReference type="Proteomes" id="UP000784294"/>
    </source>
</evidence>
<comment type="caution">
    <text evidence="2">The sequence shown here is derived from an EMBL/GenBank/DDBJ whole genome shotgun (WGS) entry which is preliminary data.</text>
</comment>
<proteinExistence type="predicted"/>
<feature type="compositionally biased region" description="Low complexity" evidence="1">
    <location>
        <begin position="121"/>
        <end position="137"/>
    </location>
</feature>
<accession>A0A448XNU4</accession>
<dbReference type="AlphaFoldDB" id="A0A448XNU4"/>
<keyword evidence="3" id="KW-1185">Reference proteome</keyword>
<evidence type="ECO:0000313" key="2">
    <source>
        <dbReference type="EMBL" id="VEL41262.1"/>
    </source>
</evidence>
<feature type="compositionally biased region" description="Low complexity" evidence="1">
    <location>
        <begin position="74"/>
        <end position="96"/>
    </location>
</feature>
<gene>
    <name evidence="2" type="ORF">PXEA_LOCUS34702</name>
</gene>
<evidence type="ECO:0000256" key="1">
    <source>
        <dbReference type="SAM" id="MobiDB-lite"/>
    </source>
</evidence>
<dbReference type="EMBL" id="CAAALY010268596">
    <property type="protein sequence ID" value="VEL41262.1"/>
    <property type="molecule type" value="Genomic_DNA"/>
</dbReference>
<feature type="region of interest" description="Disordered" evidence="1">
    <location>
        <begin position="43"/>
        <end position="145"/>
    </location>
</feature>
<organism evidence="2 3">
    <name type="scientific">Protopolystoma xenopodis</name>
    <dbReference type="NCBI Taxonomy" id="117903"/>
    <lineage>
        <taxon>Eukaryota</taxon>
        <taxon>Metazoa</taxon>
        <taxon>Spiralia</taxon>
        <taxon>Lophotrochozoa</taxon>
        <taxon>Platyhelminthes</taxon>
        <taxon>Monogenea</taxon>
        <taxon>Polyopisthocotylea</taxon>
        <taxon>Polystomatidea</taxon>
        <taxon>Polystomatidae</taxon>
        <taxon>Protopolystoma</taxon>
    </lineage>
</organism>
<dbReference type="Proteomes" id="UP000784294">
    <property type="component" value="Unassembled WGS sequence"/>
</dbReference>
<sequence length="145" mass="14887">MKEIMKRLRRREARTAALSGLPPASASTSTVAATGLLYQNSLPMTTCPGSSTSNQSNTGCNAGGNHSDNRTRQTSAWRTRGGRATATALAASGTAGYNSDAKPDPQSNSLNGLLSAHKGSSARNSSTSSKAHSRTSALSSGKRGF</sequence>
<feature type="compositionally biased region" description="Polar residues" evidence="1">
    <location>
        <begin position="43"/>
        <end position="66"/>
    </location>
</feature>
<protein>
    <submittedName>
        <fullName evidence="2">Uncharacterized protein</fullName>
    </submittedName>
</protein>